<evidence type="ECO:0000259" key="2">
    <source>
        <dbReference type="Pfam" id="PF05685"/>
    </source>
</evidence>
<feature type="domain" description="Putative restriction endonuclease" evidence="2">
    <location>
        <begin position="23"/>
        <end position="166"/>
    </location>
</feature>
<dbReference type="Proteomes" id="UP000317982">
    <property type="component" value="Unassembled WGS sequence"/>
</dbReference>
<dbReference type="Pfam" id="PF05685">
    <property type="entry name" value="Uma2"/>
    <property type="match status" value="1"/>
</dbReference>
<keyword evidence="4" id="KW-1185">Reference proteome</keyword>
<dbReference type="InterPro" id="IPR008538">
    <property type="entry name" value="Uma2"/>
</dbReference>
<dbReference type="SUPFAM" id="SSF52980">
    <property type="entry name" value="Restriction endonuclease-like"/>
    <property type="match status" value="1"/>
</dbReference>
<comment type="caution">
    <text evidence="3">The sequence shown here is derived from an EMBL/GenBank/DDBJ whole genome shotgun (WGS) entry which is preliminary data.</text>
</comment>
<feature type="region of interest" description="Disordered" evidence="1">
    <location>
        <begin position="1"/>
        <end position="21"/>
    </location>
</feature>
<organism evidence="3 4">
    <name type="scientific">Cryptosporangium phraense</name>
    <dbReference type="NCBI Taxonomy" id="2593070"/>
    <lineage>
        <taxon>Bacteria</taxon>
        <taxon>Bacillati</taxon>
        <taxon>Actinomycetota</taxon>
        <taxon>Actinomycetes</taxon>
        <taxon>Cryptosporangiales</taxon>
        <taxon>Cryptosporangiaceae</taxon>
        <taxon>Cryptosporangium</taxon>
    </lineage>
</organism>
<keyword evidence="3" id="KW-0540">Nuclease</keyword>
<dbReference type="InterPro" id="IPR011335">
    <property type="entry name" value="Restrct_endonuc-II-like"/>
</dbReference>
<keyword evidence="3" id="KW-0378">Hydrolase</keyword>
<reference evidence="3 4" key="1">
    <citation type="submission" date="2019-07" db="EMBL/GenBank/DDBJ databases">
        <title>Cryptosporangium phraense sp. nov., isolated from plant litter.</title>
        <authorList>
            <person name="Suriyachadkun C."/>
        </authorList>
    </citation>
    <scope>NUCLEOTIDE SEQUENCE [LARGE SCALE GENOMIC DNA]</scope>
    <source>
        <strain evidence="3 4">A-T 5661</strain>
    </source>
</reference>
<accession>A0A545ADW7</accession>
<dbReference type="InParanoid" id="A0A545ADW7"/>
<dbReference type="InterPro" id="IPR012296">
    <property type="entry name" value="Nuclease_put_TT1808"/>
</dbReference>
<proteinExistence type="predicted"/>
<dbReference type="OrthoDB" id="5524117at2"/>
<dbReference type="CDD" id="cd06260">
    <property type="entry name" value="DUF820-like"/>
    <property type="match status" value="1"/>
</dbReference>
<protein>
    <submittedName>
        <fullName evidence="3">Uma2 family endonuclease</fullName>
    </submittedName>
</protein>
<dbReference type="PANTHER" id="PTHR34107">
    <property type="entry name" value="SLL0198 PROTEIN-RELATED"/>
    <property type="match status" value="1"/>
</dbReference>
<dbReference type="EMBL" id="VIRS01000070">
    <property type="protein sequence ID" value="TQS39533.1"/>
    <property type="molecule type" value="Genomic_DNA"/>
</dbReference>
<gene>
    <name evidence="3" type="ORF">FL583_39585</name>
</gene>
<dbReference type="GO" id="GO:0004519">
    <property type="term" value="F:endonuclease activity"/>
    <property type="evidence" value="ECO:0007669"/>
    <property type="project" value="UniProtKB-KW"/>
</dbReference>
<sequence length="187" mass="20859">MHPRGGPMTHATQAVPGERPMSWDEYDSLGPDIRGEYIDGNLVVSPSPARTHQRICRRLANLIEAVVPDGIEVDEGWAWKPGRDEFVPDVLVYPHTDETVRFTGMPLLAVEVLSTNRGDDLVRKTTKYAEVGLRHYWIVDPRDHLLDAYELQGGVYHRTGRLLDDESGELSFGAVTVKIDLGDLLGS</sequence>
<dbReference type="Gene3D" id="3.90.1570.10">
    <property type="entry name" value="tt1808, chain A"/>
    <property type="match status" value="1"/>
</dbReference>
<keyword evidence="3" id="KW-0255">Endonuclease</keyword>
<evidence type="ECO:0000256" key="1">
    <source>
        <dbReference type="SAM" id="MobiDB-lite"/>
    </source>
</evidence>
<evidence type="ECO:0000313" key="3">
    <source>
        <dbReference type="EMBL" id="TQS39533.1"/>
    </source>
</evidence>
<evidence type="ECO:0000313" key="4">
    <source>
        <dbReference type="Proteomes" id="UP000317982"/>
    </source>
</evidence>
<name>A0A545ADW7_9ACTN</name>
<dbReference type="PANTHER" id="PTHR34107:SF4">
    <property type="entry name" value="SLL1222 PROTEIN"/>
    <property type="match status" value="1"/>
</dbReference>
<dbReference type="AlphaFoldDB" id="A0A545ADW7"/>